<dbReference type="AlphaFoldDB" id="R0KU10"/>
<accession>R0KU10</accession>
<evidence type="ECO:0000313" key="3">
    <source>
        <dbReference type="Proteomes" id="UP000296049"/>
    </source>
</evidence>
<organism evidence="2 3">
    <name type="scientific">Anas platyrhynchos</name>
    <name type="common">Mallard</name>
    <name type="synonym">Anas boschas</name>
    <dbReference type="NCBI Taxonomy" id="8839"/>
    <lineage>
        <taxon>Eukaryota</taxon>
        <taxon>Metazoa</taxon>
        <taxon>Chordata</taxon>
        <taxon>Craniata</taxon>
        <taxon>Vertebrata</taxon>
        <taxon>Euteleostomi</taxon>
        <taxon>Archelosauria</taxon>
        <taxon>Archosauria</taxon>
        <taxon>Dinosauria</taxon>
        <taxon>Saurischia</taxon>
        <taxon>Theropoda</taxon>
        <taxon>Coelurosauria</taxon>
        <taxon>Aves</taxon>
        <taxon>Neognathae</taxon>
        <taxon>Galloanserae</taxon>
        <taxon>Anseriformes</taxon>
        <taxon>Anatidae</taxon>
        <taxon>Anatinae</taxon>
        <taxon>Anas</taxon>
    </lineage>
</organism>
<gene>
    <name evidence="2" type="ORF">Anapl_10964</name>
</gene>
<dbReference type="Proteomes" id="UP000296049">
    <property type="component" value="Unassembled WGS sequence"/>
</dbReference>
<sequence>MSPPGLSSITPGLPGITGPWLTPVSITRPHPDPAATSQPGLSAAVSRQPYLTMGLRLQKVVLKRLEVGSLVTLPVGFLEKGQKGEAPTVTRTNEGVQQVTGHFCIKGKAKLRGPAGAKQADVGPPKNASPLGSRVGQVEIRTSEHSGNNRFQEAPDFGVASGITRLAQRGVYRFLVTKQQKQGYETTDEERNESVKDYAAEKMLGGGVSNTKKTQRIFSRVQDTLLGKVQTCYFKRCKSHPSHHCCISSLQIFSLWANIPSSLFCCVEHSGVTVSLHTQPSYLQSGIFFSAFRSSLWAGKKLQKRNIRLQTFRHGSFMAMFQQKKLSARHSPGSLPGKGLDITLPFYLAPTGYGKQLLTVLLHHTGRAEKDHDDFSLDPLQ</sequence>
<feature type="region of interest" description="Disordered" evidence="1">
    <location>
        <begin position="20"/>
        <end position="41"/>
    </location>
</feature>
<dbReference type="EMBL" id="KB743885">
    <property type="protein sequence ID" value="EOA96768.1"/>
    <property type="molecule type" value="Genomic_DNA"/>
</dbReference>
<name>R0KU10_ANAPL</name>
<protein>
    <submittedName>
        <fullName evidence="2">Uncharacterized protein</fullName>
    </submittedName>
</protein>
<proteinExistence type="predicted"/>
<keyword evidence="3" id="KW-1185">Reference proteome</keyword>
<reference evidence="3" key="1">
    <citation type="journal article" date="2013" name="Nat. Genet.">
        <title>The duck genome and transcriptome provide insight into an avian influenza virus reservoir species.</title>
        <authorList>
            <person name="Huang Y."/>
            <person name="Li Y."/>
            <person name="Burt D.W."/>
            <person name="Chen H."/>
            <person name="Zhang Y."/>
            <person name="Qian W."/>
            <person name="Kim H."/>
            <person name="Gan S."/>
            <person name="Zhao Y."/>
            <person name="Li J."/>
            <person name="Yi K."/>
            <person name="Feng H."/>
            <person name="Zhu P."/>
            <person name="Li B."/>
            <person name="Liu Q."/>
            <person name="Fairley S."/>
            <person name="Magor K.E."/>
            <person name="Du Z."/>
            <person name="Hu X."/>
            <person name="Goodman L."/>
            <person name="Tafer H."/>
            <person name="Vignal A."/>
            <person name="Lee T."/>
            <person name="Kim K.W."/>
            <person name="Sheng Z."/>
            <person name="An Y."/>
            <person name="Searle S."/>
            <person name="Herrero J."/>
            <person name="Groenen M.A."/>
            <person name="Crooijmans R.P."/>
            <person name="Faraut T."/>
            <person name="Cai Q."/>
            <person name="Webster R.G."/>
            <person name="Aldridge J.R."/>
            <person name="Warren W.C."/>
            <person name="Bartschat S."/>
            <person name="Kehr S."/>
            <person name="Marz M."/>
            <person name="Stadler P.F."/>
            <person name="Smith J."/>
            <person name="Kraus R.H."/>
            <person name="Zhao Y."/>
            <person name="Ren L."/>
            <person name="Fei J."/>
            <person name="Morisson M."/>
            <person name="Kaiser P."/>
            <person name="Griffin D.K."/>
            <person name="Rao M."/>
            <person name="Pitel F."/>
            <person name="Wang J."/>
            <person name="Li N."/>
        </authorList>
    </citation>
    <scope>NUCLEOTIDE SEQUENCE [LARGE SCALE GENOMIC DNA]</scope>
</reference>
<evidence type="ECO:0000313" key="2">
    <source>
        <dbReference type="EMBL" id="EOA96768.1"/>
    </source>
</evidence>
<evidence type="ECO:0000256" key="1">
    <source>
        <dbReference type="SAM" id="MobiDB-lite"/>
    </source>
</evidence>